<evidence type="ECO:0000313" key="14">
    <source>
        <dbReference type="Proteomes" id="UP000002696"/>
    </source>
</evidence>
<dbReference type="InterPro" id="IPR007235">
    <property type="entry name" value="Glyco_trans_28_C"/>
</dbReference>
<dbReference type="HOGENOM" id="CLU_037404_2_1_5"/>
<dbReference type="GO" id="GO:0005886">
    <property type="term" value="C:plasma membrane"/>
    <property type="evidence" value="ECO:0007669"/>
    <property type="project" value="UniProtKB-SubCell"/>
</dbReference>
<keyword evidence="7 10" id="KW-0472">Membrane</keyword>
<dbReference type="FunCoup" id="D9QMS7">
    <property type="interactions" value="291"/>
</dbReference>
<organism evidence="13 14">
    <name type="scientific">Brevundimonas subvibrioides (strain ATCC 15264 / DSM 4735 / LMG 14903 / NBRC 16000 / CB 81)</name>
    <name type="common">Caulobacter subvibrioides</name>
    <dbReference type="NCBI Taxonomy" id="633149"/>
    <lineage>
        <taxon>Bacteria</taxon>
        <taxon>Pseudomonadati</taxon>
        <taxon>Pseudomonadota</taxon>
        <taxon>Alphaproteobacteria</taxon>
        <taxon>Caulobacterales</taxon>
        <taxon>Caulobacteraceae</taxon>
        <taxon>Brevundimonas</taxon>
    </lineage>
</organism>
<feature type="binding site" evidence="10">
    <location>
        <begin position="18"/>
        <end position="20"/>
    </location>
    <ligand>
        <name>UDP-N-acetyl-alpha-D-glucosamine</name>
        <dbReference type="ChEBI" id="CHEBI:57705"/>
    </ligand>
</feature>
<evidence type="ECO:0000259" key="11">
    <source>
        <dbReference type="Pfam" id="PF03033"/>
    </source>
</evidence>
<keyword evidence="2 10" id="KW-0132">Cell division</keyword>
<dbReference type="RefSeq" id="WP_013270184.1">
    <property type="nucleotide sequence ID" value="NC_014375.1"/>
</dbReference>
<dbReference type="CAZy" id="GT28">
    <property type="family name" value="Glycosyltransferase Family 28"/>
</dbReference>
<evidence type="ECO:0000256" key="10">
    <source>
        <dbReference type="HAMAP-Rule" id="MF_00033"/>
    </source>
</evidence>
<evidence type="ECO:0000256" key="4">
    <source>
        <dbReference type="ARBA" id="ARBA00022679"/>
    </source>
</evidence>
<accession>D9QMS7</accession>
<evidence type="ECO:0000313" key="13">
    <source>
        <dbReference type="EMBL" id="ADL02083.1"/>
    </source>
</evidence>
<dbReference type="SUPFAM" id="SSF53756">
    <property type="entry name" value="UDP-Glycosyltransferase/glycogen phosphorylase"/>
    <property type="match status" value="1"/>
</dbReference>
<dbReference type="EC" id="2.4.1.227" evidence="10"/>
<name>D9QMS7_BRESC</name>
<feature type="binding site" evidence="10">
    <location>
        <position position="127"/>
    </location>
    <ligand>
        <name>UDP-N-acetyl-alpha-D-glucosamine</name>
        <dbReference type="ChEBI" id="CHEBI:57705"/>
    </ligand>
</feature>
<evidence type="ECO:0000256" key="9">
    <source>
        <dbReference type="ARBA" id="ARBA00023316"/>
    </source>
</evidence>
<sequence>MVAPNSRSRICVVAAGGTGGHMFPAEALAREMAERGWRVVLATDHRGEQYAQAFPAEERLALDAATGSGPVALARAGIAIVRGVQQARSAFTRLKADVVVGFGGYPSAPALVAAILQKRPTLIHEQNAVLGRTNRILAPHVRAVASSFPTLERASPSVKARARVVGAPVRADIRALYDRAWTSPGDGPINVLVTGGSQGARILSETTPRALAALPDALRRRLKVQQQSRPETLEAARQIYLEAGIEAEVAPFFRDMAGRLSRAHLVIGRAGASTCAELAVAAMPSILIPLKIATDDHQRLNARLLTDVRAAEVILEDDVTVDALTAAVTGVLADPGRLASMSAAARSVAIPDAAQRLADLAEATAG</sequence>
<dbReference type="PANTHER" id="PTHR21015:SF22">
    <property type="entry name" value="GLYCOSYLTRANSFERASE"/>
    <property type="match status" value="1"/>
</dbReference>
<dbReference type="OrthoDB" id="9808936at2"/>
<keyword evidence="3 10" id="KW-0328">Glycosyltransferase</keyword>
<reference evidence="14" key="1">
    <citation type="journal article" date="2011" name="J. Bacteriol.">
        <title>Genome sequences of eight morphologically diverse alphaproteobacteria.</title>
        <authorList>
            <consortium name="US DOE Joint Genome Institute"/>
            <person name="Brown P.J."/>
            <person name="Kysela D.T."/>
            <person name="Buechlein A."/>
            <person name="Hemmerich C."/>
            <person name="Brun Y.V."/>
        </authorList>
    </citation>
    <scope>NUCLEOTIDE SEQUENCE [LARGE SCALE GENOMIC DNA]</scope>
    <source>
        <strain evidence="14">ATCC 15264 / DSM 4735 / LMG 14903 / NBRC 16000 / CB 81</strain>
    </source>
</reference>
<dbReference type="Proteomes" id="UP000002696">
    <property type="component" value="Chromosome"/>
</dbReference>
<dbReference type="eggNOG" id="COG0707">
    <property type="taxonomic scope" value="Bacteria"/>
</dbReference>
<dbReference type="EMBL" id="CP002102">
    <property type="protein sequence ID" value="ADL02083.1"/>
    <property type="molecule type" value="Genomic_DNA"/>
</dbReference>
<dbReference type="InterPro" id="IPR006009">
    <property type="entry name" value="GlcNAc_MurG"/>
</dbReference>
<keyword evidence="4 10" id="KW-0808">Transferase</keyword>
<dbReference type="STRING" id="633149.Bresu_2776"/>
<comment type="subcellular location">
    <subcellularLocation>
        <location evidence="10">Cell inner membrane</location>
        <topology evidence="10">Peripheral membrane protein</topology>
        <orientation evidence="10">Cytoplasmic side</orientation>
    </subcellularLocation>
</comment>
<dbReference type="KEGG" id="bsb:Bresu_2776"/>
<dbReference type="GO" id="GO:0009252">
    <property type="term" value="P:peptidoglycan biosynthetic process"/>
    <property type="evidence" value="ECO:0007669"/>
    <property type="project" value="UniProtKB-UniRule"/>
</dbReference>
<feature type="domain" description="Glycosyl transferase family 28 C-terminal" evidence="12">
    <location>
        <begin position="191"/>
        <end position="357"/>
    </location>
</feature>
<dbReference type="Pfam" id="PF04101">
    <property type="entry name" value="Glyco_tran_28_C"/>
    <property type="match status" value="1"/>
</dbReference>
<evidence type="ECO:0000256" key="6">
    <source>
        <dbReference type="ARBA" id="ARBA00022984"/>
    </source>
</evidence>
<dbReference type="BioCyc" id="BSUB633149:G1GM8-2788-MONOMER"/>
<protein>
    <recommendedName>
        <fullName evidence="10">UDP-N-acetylglucosamine--N-acetylmuramyl-(pentapeptide) pyrophosphoryl-undecaprenol N-acetylglucosamine transferase</fullName>
        <ecNumber evidence="10">2.4.1.227</ecNumber>
    </recommendedName>
    <alternativeName>
        <fullName evidence="10">Undecaprenyl-PP-MurNAc-pentapeptide-UDPGlcNAc GlcNAc transferase</fullName>
    </alternativeName>
</protein>
<keyword evidence="14" id="KW-1185">Reference proteome</keyword>
<keyword evidence="9 10" id="KW-0961">Cell wall biogenesis/degradation</keyword>
<dbReference type="Gene3D" id="3.40.50.2000">
    <property type="entry name" value="Glycogen Phosphorylase B"/>
    <property type="match status" value="2"/>
</dbReference>
<evidence type="ECO:0000256" key="1">
    <source>
        <dbReference type="ARBA" id="ARBA00022475"/>
    </source>
</evidence>
<comment type="pathway">
    <text evidence="10">Cell wall biogenesis; peptidoglycan biosynthesis.</text>
</comment>
<comment type="caution">
    <text evidence="10">Lacks conserved residue(s) required for the propagation of feature annotation.</text>
</comment>
<keyword evidence="5 10" id="KW-0133">Cell shape</keyword>
<dbReference type="InterPro" id="IPR004276">
    <property type="entry name" value="GlycoTrans_28_N"/>
</dbReference>
<dbReference type="CDD" id="cd03785">
    <property type="entry name" value="GT28_MurG"/>
    <property type="match status" value="1"/>
</dbReference>
<dbReference type="GO" id="GO:0071555">
    <property type="term" value="P:cell wall organization"/>
    <property type="evidence" value="ECO:0007669"/>
    <property type="project" value="UniProtKB-KW"/>
</dbReference>
<feature type="binding site" evidence="10">
    <location>
        <position position="170"/>
    </location>
    <ligand>
        <name>UDP-N-acetyl-alpha-D-glucosamine</name>
        <dbReference type="ChEBI" id="CHEBI:57705"/>
    </ligand>
</feature>
<dbReference type="AlphaFoldDB" id="D9QMS7"/>
<keyword evidence="1 10" id="KW-1003">Cell membrane</keyword>
<keyword evidence="8 10" id="KW-0131">Cell cycle</keyword>
<dbReference type="GO" id="GO:0005975">
    <property type="term" value="P:carbohydrate metabolic process"/>
    <property type="evidence" value="ECO:0007669"/>
    <property type="project" value="InterPro"/>
</dbReference>
<evidence type="ECO:0000259" key="12">
    <source>
        <dbReference type="Pfam" id="PF04101"/>
    </source>
</evidence>
<feature type="domain" description="Glycosyltransferase family 28 N-terminal" evidence="11">
    <location>
        <begin position="12"/>
        <end position="145"/>
    </location>
</feature>
<keyword evidence="6 10" id="KW-0573">Peptidoglycan synthesis</keyword>
<evidence type="ECO:0000256" key="2">
    <source>
        <dbReference type="ARBA" id="ARBA00022618"/>
    </source>
</evidence>
<dbReference type="HAMAP" id="MF_00033">
    <property type="entry name" value="MurG"/>
    <property type="match status" value="1"/>
</dbReference>
<dbReference type="InParanoid" id="D9QMS7"/>
<gene>
    <name evidence="10" type="primary">murG</name>
    <name evidence="13" type="ordered locus">Bresu_2776</name>
</gene>
<keyword evidence="10" id="KW-0997">Cell inner membrane</keyword>
<dbReference type="GO" id="GO:0051991">
    <property type="term" value="F:UDP-N-acetyl-D-glucosamine:N-acetylmuramoyl-L-alanyl-D-glutamyl-meso-2,6-diaminopimelyl-D-alanyl-D-alanine-diphosphoundecaprenol 4-beta-N-acetylglucosaminlytransferase activity"/>
    <property type="evidence" value="ECO:0007669"/>
    <property type="project" value="RHEA"/>
</dbReference>
<proteinExistence type="inferred from homology"/>
<feature type="binding site" evidence="10">
    <location>
        <position position="197"/>
    </location>
    <ligand>
        <name>UDP-N-acetyl-alpha-D-glucosamine</name>
        <dbReference type="ChEBI" id="CHEBI:57705"/>
    </ligand>
</feature>
<dbReference type="PANTHER" id="PTHR21015">
    <property type="entry name" value="UDP-N-ACETYLGLUCOSAMINE--N-ACETYLMURAMYL-(PENTAPEPTIDE) PYROPHOSPHORYL-UNDECAPRENOL N-ACETYLGLUCOSAMINE TRANSFERASE 1"/>
    <property type="match status" value="1"/>
</dbReference>
<dbReference type="GO" id="GO:0050511">
    <property type="term" value="F:undecaprenyldiphospho-muramoylpentapeptide beta-N-acetylglucosaminyltransferase activity"/>
    <property type="evidence" value="ECO:0007669"/>
    <property type="project" value="UniProtKB-UniRule"/>
</dbReference>
<feature type="binding site" evidence="10">
    <location>
        <position position="298"/>
    </location>
    <ligand>
        <name>UDP-N-acetyl-alpha-D-glucosamine</name>
        <dbReference type="ChEBI" id="CHEBI:57705"/>
    </ligand>
</feature>
<comment type="function">
    <text evidence="10">Cell wall formation. Catalyzes the transfer of a GlcNAc subunit on undecaprenyl-pyrophosphoryl-MurNAc-pentapeptide (lipid intermediate I) to form undecaprenyl-pyrophosphoryl-MurNAc-(pentapeptide)GlcNAc (lipid intermediate II).</text>
</comment>
<dbReference type="GO" id="GO:0051301">
    <property type="term" value="P:cell division"/>
    <property type="evidence" value="ECO:0007669"/>
    <property type="project" value="UniProtKB-KW"/>
</dbReference>
<dbReference type="GO" id="GO:0008360">
    <property type="term" value="P:regulation of cell shape"/>
    <property type="evidence" value="ECO:0007669"/>
    <property type="project" value="UniProtKB-KW"/>
</dbReference>
<dbReference type="Pfam" id="PF03033">
    <property type="entry name" value="Glyco_transf_28"/>
    <property type="match status" value="1"/>
</dbReference>
<evidence type="ECO:0000256" key="7">
    <source>
        <dbReference type="ARBA" id="ARBA00023136"/>
    </source>
</evidence>
<dbReference type="UniPathway" id="UPA00219"/>
<comment type="catalytic activity">
    <reaction evidence="10">
        <text>di-trans,octa-cis-undecaprenyl diphospho-N-acetyl-alpha-D-muramoyl-L-alanyl-D-glutamyl-meso-2,6-diaminopimeloyl-D-alanyl-D-alanine + UDP-N-acetyl-alpha-D-glucosamine = di-trans,octa-cis-undecaprenyl diphospho-[N-acetyl-alpha-D-glucosaminyl-(1-&gt;4)]-N-acetyl-alpha-D-muramoyl-L-alanyl-D-glutamyl-meso-2,6-diaminopimeloyl-D-alanyl-D-alanine + UDP + H(+)</text>
        <dbReference type="Rhea" id="RHEA:31227"/>
        <dbReference type="ChEBI" id="CHEBI:15378"/>
        <dbReference type="ChEBI" id="CHEBI:57705"/>
        <dbReference type="ChEBI" id="CHEBI:58223"/>
        <dbReference type="ChEBI" id="CHEBI:61387"/>
        <dbReference type="ChEBI" id="CHEBI:61388"/>
        <dbReference type="EC" id="2.4.1.227"/>
    </reaction>
</comment>
<dbReference type="NCBIfam" id="TIGR01133">
    <property type="entry name" value="murG"/>
    <property type="match status" value="1"/>
</dbReference>
<evidence type="ECO:0000256" key="3">
    <source>
        <dbReference type="ARBA" id="ARBA00022676"/>
    </source>
</evidence>
<evidence type="ECO:0000256" key="5">
    <source>
        <dbReference type="ARBA" id="ARBA00022960"/>
    </source>
</evidence>
<comment type="similarity">
    <text evidence="10">Belongs to the glycosyltransferase 28 family. MurG subfamily.</text>
</comment>
<evidence type="ECO:0000256" key="8">
    <source>
        <dbReference type="ARBA" id="ARBA00023306"/>
    </source>
</evidence>